<dbReference type="Pfam" id="PF07715">
    <property type="entry name" value="Plug"/>
    <property type="match status" value="1"/>
</dbReference>
<evidence type="ECO:0000256" key="7">
    <source>
        <dbReference type="ARBA" id="ARBA00022729"/>
    </source>
</evidence>
<evidence type="ECO:0000256" key="12">
    <source>
        <dbReference type="ARBA" id="ARBA00023170"/>
    </source>
</evidence>
<keyword evidence="11 14" id="KW-0472">Membrane</keyword>
<evidence type="ECO:0000256" key="2">
    <source>
        <dbReference type="ARBA" id="ARBA00009810"/>
    </source>
</evidence>
<dbReference type="EMBL" id="JAJTWT010000019">
    <property type="protein sequence ID" value="MCE4540618.1"/>
    <property type="molecule type" value="Genomic_DNA"/>
</dbReference>
<dbReference type="PANTHER" id="PTHR32552:SF68">
    <property type="entry name" value="FERRICHROME OUTER MEMBRANE TRANSPORTER_PHAGE RECEPTOR"/>
    <property type="match status" value="1"/>
</dbReference>
<dbReference type="InterPro" id="IPR011662">
    <property type="entry name" value="Secretin/TonB_short_N"/>
</dbReference>
<evidence type="ECO:0000256" key="10">
    <source>
        <dbReference type="ARBA" id="ARBA00023077"/>
    </source>
</evidence>
<comment type="caution">
    <text evidence="17">The sequence shown here is derived from an EMBL/GenBank/DDBJ whole genome shotgun (WGS) entry which is preliminary data.</text>
</comment>
<keyword evidence="18" id="KW-1185">Reference proteome</keyword>
<evidence type="ECO:0000256" key="15">
    <source>
        <dbReference type="RuleBase" id="RU003357"/>
    </source>
</evidence>
<evidence type="ECO:0000313" key="18">
    <source>
        <dbReference type="Proteomes" id="UP001201463"/>
    </source>
</evidence>
<dbReference type="PROSITE" id="PS52016">
    <property type="entry name" value="TONB_DEPENDENT_REC_3"/>
    <property type="match status" value="1"/>
</dbReference>
<dbReference type="SMART" id="SM00965">
    <property type="entry name" value="STN"/>
    <property type="match status" value="1"/>
</dbReference>
<reference evidence="17 18" key="1">
    <citation type="submission" date="2021-12" db="EMBL/GenBank/DDBJ databases">
        <title>Genome seq of p7.</title>
        <authorList>
            <person name="Seo T."/>
        </authorList>
    </citation>
    <scope>NUCLEOTIDE SEQUENCE [LARGE SCALE GENOMIC DNA]</scope>
    <source>
        <strain evidence="17 18">P7</strain>
    </source>
</reference>
<dbReference type="NCBIfam" id="TIGR01783">
    <property type="entry name" value="TonB-siderophor"/>
    <property type="match status" value="1"/>
</dbReference>
<keyword evidence="7" id="KW-0732">Signal</keyword>
<evidence type="ECO:0000256" key="11">
    <source>
        <dbReference type="ARBA" id="ARBA00023136"/>
    </source>
</evidence>
<dbReference type="Pfam" id="PF00593">
    <property type="entry name" value="TonB_dep_Rec_b-barrel"/>
    <property type="match status" value="1"/>
</dbReference>
<dbReference type="PANTHER" id="PTHR32552">
    <property type="entry name" value="FERRICHROME IRON RECEPTOR-RELATED"/>
    <property type="match status" value="1"/>
</dbReference>
<evidence type="ECO:0000256" key="8">
    <source>
        <dbReference type="ARBA" id="ARBA00023004"/>
    </source>
</evidence>
<dbReference type="InterPro" id="IPR010105">
    <property type="entry name" value="TonB_sidphr_rcpt"/>
</dbReference>
<keyword evidence="8" id="KW-0408">Iron</keyword>
<keyword evidence="13 14" id="KW-0998">Cell outer membrane</keyword>
<comment type="similarity">
    <text evidence="2 14 15">Belongs to the TonB-dependent receptor family.</text>
</comment>
<sequence>MLGVLALCAVPASAQTPAAAAATAKTHRFDLPAASLAETLRAISRVSGVTITFDSESVAGKRAPAVSGTLMLSDALAMAIGDNDVEARATATGYWVAVANKLDTVFVVARRDQAETSFKADRSDTATRSGSDLMEIPGGVTIITSKVLETQQMTSIQNALANVSGMSFKQSPQGSPTFGIRGFGETALMVNGVADNSAAMSNVFGVERIEVLKGPQAILTGAGSLGGGVNVVIKKPQAAPIRSMMLQYGSHGDLTVAGDVAGAVTEDRRLSMRVIAAHSQARDNAAGFDGRKDDSFLPQLRWKDQTTDLIVGASYGKQHGPVPLYTFGRRDGVIMPVPELMLGRPEDGFETRQRRAFYQLEQVLSPSVTLISRLNRSLQDTEVHVRSPAGLGYATGAANDAPNGSVLFFAGRSEQNQNSTSGDHYLRILGSTGQVTHKLSLGFDHTETRLHQPQWSGPNTTVKVYPPATGAPFGDLRADASTLSNILDQKATQYDTFLQDLMNWGDWSLLANLRSTRYANESTVLIPPATVSVSPQKVVRRTTPGVGLVYSLTPEVSLYTNYAEGFVPSTLPSCDGGFVPPKSTRNREVGAKFDLFDSKLSVTTAAYELAQSNTTVYYRPGNCYNVRDAQLARGVEVDAQGQVTRGLNALFNYTFTTAKDVGNPAANYTGLPKHKMSLWATYDLQDAAWRGLGFGVGVSASSNSKGTTDARYMLYVPGQAQIDASVFYNNGPWSTTFGVKNIGNRLLYATTAGSSFIPVMERRNYMLTIKRDFK</sequence>
<keyword evidence="10 15" id="KW-0798">TonB box</keyword>
<evidence type="ECO:0000256" key="5">
    <source>
        <dbReference type="ARBA" id="ARBA00022496"/>
    </source>
</evidence>
<keyword evidence="3 14" id="KW-0813">Transport</keyword>
<dbReference type="InterPro" id="IPR039426">
    <property type="entry name" value="TonB-dep_rcpt-like"/>
</dbReference>
<organism evidence="17 18">
    <name type="scientific">Pelomonas caseinilytica</name>
    <dbReference type="NCBI Taxonomy" id="2906763"/>
    <lineage>
        <taxon>Bacteria</taxon>
        <taxon>Pseudomonadati</taxon>
        <taxon>Pseudomonadota</taxon>
        <taxon>Betaproteobacteria</taxon>
        <taxon>Burkholderiales</taxon>
        <taxon>Sphaerotilaceae</taxon>
        <taxon>Roseateles</taxon>
    </lineage>
</organism>
<dbReference type="SUPFAM" id="SSF56935">
    <property type="entry name" value="Porins"/>
    <property type="match status" value="1"/>
</dbReference>
<evidence type="ECO:0000256" key="13">
    <source>
        <dbReference type="ARBA" id="ARBA00023237"/>
    </source>
</evidence>
<dbReference type="InterPro" id="IPR012910">
    <property type="entry name" value="Plug_dom"/>
</dbReference>
<accession>A0ABS8XNE4</accession>
<keyword evidence="5" id="KW-0410">Iron transport</keyword>
<keyword evidence="12 17" id="KW-0675">Receptor</keyword>
<proteinExistence type="inferred from homology"/>
<keyword evidence="4 14" id="KW-1134">Transmembrane beta strand</keyword>
<dbReference type="CDD" id="cd01347">
    <property type="entry name" value="ligand_gated_channel"/>
    <property type="match status" value="1"/>
</dbReference>
<evidence type="ECO:0000256" key="9">
    <source>
        <dbReference type="ARBA" id="ARBA00023065"/>
    </source>
</evidence>
<protein>
    <submittedName>
        <fullName evidence="17">TonB-dependent receptor</fullName>
    </submittedName>
</protein>
<evidence type="ECO:0000256" key="3">
    <source>
        <dbReference type="ARBA" id="ARBA00022448"/>
    </source>
</evidence>
<keyword evidence="9" id="KW-0406">Ion transport</keyword>
<name>A0ABS8XNE4_9BURK</name>
<keyword evidence="6 14" id="KW-0812">Transmembrane</keyword>
<evidence type="ECO:0000256" key="1">
    <source>
        <dbReference type="ARBA" id="ARBA00004571"/>
    </source>
</evidence>
<evidence type="ECO:0000256" key="14">
    <source>
        <dbReference type="PROSITE-ProRule" id="PRU01360"/>
    </source>
</evidence>
<dbReference type="Gene3D" id="2.40.170.20">
    <property type="entry name" value="TonB-dependent receptor, beta-barrel domain"/>
    <property type="match status" value="1"/>
</dbReference>
<dbReference type="RefSeq" id="WP_233395172.1">
    <property type="nucleotide sequence ID" value="NZ_JAJTWT010000019.1"/>
</dbReference>
<evidence type="ECO:0000259" key="16">
    <source>
        <dbReference type="SMART" id="SM00965"/>
    </source>
</evidence>
<dbReference type="Proteomes" id="UP001201463">
    <property type="component" value="Unassembled WGS sequence"/>
</dbReference>
<dbReference type="Gene3D" id="2.170.130.10">
    <property type="entry name" value="TonB-dependent receptor, plug domain"/>
    <property type="match status" value="1"/>
</dbReference>
<dbReference type="Gene3D" id="3.55.50.30">
    <property type="match status" value="1"/>
</dbReference>
<feature type="domain" description="Secretin/TonB short N-terminal" evidence="16">
    <location>
        <begin position="49"/>
        <end position="99"/>
    </location>
</feature>
<evidence type="ECO:0000256" key="4">
    <source>
        <dbReference type="ARBA" id="ARBA00022452"/>
    </source>
</evidence>
<evidence type="ECO:0000256" key="6">
    <source>
        <dbReference type="ARBA" id="ARBA00022692"/>
    </source>
</evidence>
<gene>
    <name evidence="17" type="ORF">LXT12_25590</name>
</gene>
<dbReference type="InterPro" id="IPR036942">
    <property type="entry name" value="Beta-barrel_TonB_sf"/>
</dbReference>
<evidence type="ECO:0000313" key="17">
    <source>
        <dbReference type="EMBL" id="MCE4540618.1"/>
    </source>
</evidence>
<dbReference type="InterPro" id="IPR000531">
    <property type="entry name" value="Beta-barrel_TonB"/>
</dbReference>
<dbReference type="InterPro" id="IPR037066">
    <property type="entry name" value="Plug_dom_sf"/>
</dbReference>
<comment type="subcellular location">
    <subcellularLocation>
        <location evidence="1 14">Cell outer membrane</location>
        <topology evidence="1 14">Multi-pass membrane protein</topology>
    </subcellularLocation>
</comment>